<proteinExistence type="predicted"/>
<dbReference type="AlphaFoldDB" id="X0XJ82"/>
<evidence type="ECO:0000313" key="1">
    <source>
        <dbReference type="EMBL" id="GAG36713.1"/>
    </source>
</evidence>
<protein>
    <submittedName>
        <fullName evidence="1">Uncharacterized protein</fullName>
    </submittedName>
</protein>
<accession>X0XJ82</accession>
<reference evidence="1" key="1">
    <citation type="journal article" date="2014" name="Front. Microbiol.">
        <title>High frequency of phylogenetically diverse reductive dehalogenase-homologous genes in deep subseafloor sedimentary metagenomes.</title>
        <authorList>
            <person name="Kawai M."/>
            <person name="Futagami T."/>
            <person name="Toyoda A."/>
            <person name="Takaki Y."/>
            <person name="Nishi S."/>
            <person name="Hori S."/>
            <person name="Arai W."/>
            <person name="Tsubouchi T."/>
            <person name="Morono Y."/>
            <person name="Uchiyama I."/>
            <person name="Ito T."/>
            <person name="Fujiyama A."/>
            <person name="Inagaki F."/>
            <person name="Takami H."/>
        </authorList>
    </citation>
    <scope>NUCLEOTIDE SEQUENCE</scope>
    <source>
        <strain evidence="1">Expedition CK06-06</strain>
    </source>
</reference>
<organism evidence="1">
    <name type="scientific">marine sediment metagenome</name>
    <dbReference type="NCBI Taxonomy" id="412755"/>
    <lineage>
        <taxon>unclassified sequences</taxon>
        <taxon>metagenomes</taxon>
        <taxon>ecological metagenomes</taxon>
    </lineage>
</organism>
<name>X0XJ82_9ZZZZ</name>
<sequence>MGIPMEIPEVPDLGPKYIPIEDIVELIGNKGLTYEEAGKILGIAKQSVWERCKKYGIEREGLKKYKKARAEIFALTGKNLFDLTQDDIKGMNTYQRIVAGGILYDKERLERDKSTSNVSYADVTKSIQVIEEEIRVEKAKLGYDNNDLGDE</sequence>
<gene>
    <name evidence="1" type="ORF">S01H1_63577</name>
</gene>
<comment type="caution">
    <text evidence="1">The sequence shown here is derived from an EMBL/GenBank/DDBJ whole genome shotgun (WGS) entry which is preliminary data.</text>
</comment>
<dbReference type="EMBL" id="BARS01041852">
    <property type="protein sequence ID" value="GAG36713.1"/>
    <property type="molecule type" value="Genomic_DNA"/>
</dbReference>